<dbReference type="EMBL" id="CP017707">
    <property type="protein sequence ID" value="AOZ51372.1"/>
    <property type="molecule type" value="Genomic_DNA"/>
</dbReference>
<name>A0A1D9LJ95_9NEIS</name>
<dbReference type="Pfam" id="PF14334">
    <property type="entry name" value="DUF4390"/>
    <property type="match status" value="1"/>
</dbReference>
<protein>
    <submittedName>
        <fullName evidence="1">Uncharacterized protein</fullName>
    </submittedName>
</protein>
<gene>
    <name evidence="1" type="ORF">BKX93_16075</name>
</gene>
<dbReference type="AlphaFoldDB" id="A0A1D9LJ95"/>
<dbReference type="KEGG" id="cvc:BKX93_16075"/>
<dbReference type="InterPro" id="IPR025500">
    <property type="entry name" value="DUF4390"/>
</dbReference>
<sequence length="198" mass="21823">MTASITRCLRNISLLLALLCCLLPPALADTIGSRRAEAEVMPDGTLAVSTRFLTKLTPSLSEALEQGVVLGFRLEFELTKPRTTSYYLSLREWFDPHAQLAFKLSYQPLTGRYRVTIGSLSNYYPTLREALSALGAIQGWRVLNPGTLDPKKPGQVAGQVRLLLDIGDLPKPFQMNALGSDDWSLDSGWIRLDVKDAG</sequence>
<reference evidence="1 2" key="1">
    <citation type="submission" date="2016-10" db="EMBL/GenBank/DDBJ databases">
        <title>Chromobacterium muskegensis sp. nov., an insecticidal bacterium isolated from Sphagnum bogs.</title>
        <authorList>
            <person name="Sparks M.E."/>
            <person name="Blackburn M.B."/>
            <person name="Gundersen-Rindal D.E."/>
            <person name="Mitchell A."/>
            <person name="Farrar R."/>
            <person name="Kuhar D."/>
        </authorList>
    </citation>
    <scope>NUCLEOTIDE SEQUENCE [LARGE SCALE GENOMIC DNA]</scope>
    <source>
        <strain evidence="1 2">21-1</strain>
    </source>
</reference>
<proteinExistence type="predicted"/>
<evidence type="ECO:0000313" key="1">
    <source>
        <dbReference type="EMBL" id="AOZ51372.1"/>
    </source>
</evidence>
<dbReference type="Proteomes" id="UP000178776">
    <property type="component" value="Chromosome"/>
</dbReference>
<accession>A0A1D9LJ95</accession>
<evidence type="ECO:0000313" key="2">
    <source>
        <dbReference type="Proteomes" id="UP000178776"/>
    </source>
</evidence>
<organism evidence="1 2">
    <name type="scientific">Chromobacterium vaccinii</name>
    <dbReference type="NCBI Taxonomy" id="1108595"/>
    <lineage>
        <taxon>Bacteria</taxon>
        <taxon>Pseudomonadati</taxon>
        <taxon>Pseudomonadota</taxon>
        <taxon>Betaproteobacteria</taxon>
        <taxon>Neisseriales</taxon>
        <taxon>Chromobacteriaceae</taxon>
        <taxon>Chromobacterium</taxon>
    </lineage>
</organism>
<dbReference type="STRING" id="1108595.BKX93_16075"/>